<dbReference type="EMBL" id="CP000661">
    <property type="protein sequence ID" value="ABP69081.1"/>
    <property type="molecule type" value="Genomic_DNA"/>
</dbReference>
<dbReference type="EMBL" id="CP000662">
    <property type="protein sequence ID" value="ABP72582.1"/>
    <property type="molecule type" value="Genomic_DNA"/>
</dbReference>
<feature type="coiled-coil region" evidence="1">
    <location>
        <begin position="4"/>
        <end position="52"/>
    </location>
</feature>
<evidence type="ECO:0000313" key="9">
    <source>
        <dbReference type="EMBL" id="ABP69818.1"/>
    </source>
</evidence>
<evidence type="ECO:0000313" key="15">
    <source>
        <dbReference type="EMBL" id="ABP73153.1"/>
    </source>
</evidence>
<evidence type="ECO:0000259" key="3">
    <source>
        <dbReference type="Pfam" id="PF03050"/>
    </source>
</evidence>
<dbReference type="AlphaFoldDB" id="A4WNW7"/>
<dbReference type="KEGG" id="rsq:Rsph17025_3722"/>
<dbReference type="BioCyc" id="RSPH349102:G1G8M-441-MONOMER"/>
<evidence type="ECO:0000256" key="2">
    <source>
        <dbReference type="SAM" id="MobiDB-lite"/>
    </source>
</evidence>
<evidence type="ECO:0000256" key="1">
    <source>
        <dbReference type="SAM" id="Coils"/>
    </source>
</evidence>
<evidence type="ECO:0000313" key="7">
    <source>
        <dbReference type="EMBL" id="ABP69081.1"/>
    </source>
</evidence>
<dbReference type="InterPro" id="IPR039552">
    <property type="entry name" value="IS66_C"/>
</dbReference>
<feature type="domain" description="Transposase TnpC homeodomain" evidence="5">
    <location>
        <begin position="41"/>
        <end position="116"/>
    </location>
</feature>
<dbReference type="PANTHER" id="PTHR33678:SF1">
    <property type="entry name" value="BLL1576 PROTEIN"/>
    <property type="match status" value="1"/>
</dbReference>
<dbReference type="KEGG" id="rsq:Rsph17025_0915"/>
<dbReference type="Pfam" id="PF13005">
    <property type="entry name" value="zf-IS66"/>
    <property type="match status" value="1"/>
</dbReference>
<feature type="domain" description="Transposase IS66 central" evidence="3">
    <location>
        <begin position="183"/>
        <end position="474"/>
    </location>
</feature>
<feature type="compositionally biased region" description="Basic and acidic residues" evidence="2">
    <location>
        <begin position="100"/>
        <end position="113"/>
    </location>
</feature>
<reference evidence="14" key="3">
    <citation type="submission" date="2007-04" db="EMBL/GenBank/DDBJ databases">
        <title>Complete sequence of plasmid pRSPA03 of Rhodobacter sphaeroides ATCC 17025.</title>
        <authorList>
            <consortium name="US DOE Joint Genome Institute"/>
            <person name="Copeland A."/>
            <person name="Lucas S."/>
            <person name="Lapidus A."/>
            <person name="Barry K."/>
            <person name="Detter J.C."/>
            <person name="Glavina del Rio T."/>
            <person name="Hammon N."/>
            <person name="Israni S."/>
            <person name="Dalin E."/>
            <person name="Tice H."/>
            <person name="Pitluck S."/>
            <person name="Chertkov O."/>
            <person name="Brettin T."/>
            <person name="Bruce D."/>
            <person name="Han C."/>
            <person name="Schmutz J."/>
            <person name="Larimer F."/>
            <person name="Land M."/>
            <person name="Hauser L."/>
            <person name="Kyrpides N."/>
            <person name="Kim E."/>
            <person name="Richardson P."/>
            <person name="Mackenzie C."/>
            <person name="Choudhary M."/>
            <person name="Donohue T.J."/>
            <person name="Kaplan S."/>
        </authorList>
    </citation>
    <scope>NUCLEOTIDE SEQUENCE [LARGE SCALE GENOMIC DNA]</scope>
    <source>
        <strain evidence="14">ATCC 17025</strain>
        <plasmid evidence="14">pRSPA03</plasmid>
    </source>
</reference>
<evidence type="ECO:0000313" key="10">
    <source>
        <dbReference type="EMBL" id="ABP70316.1"/>
    </source>
</evidence>
<feature type="domain" description="Transposase IS66 C-terminal" evidence="6">
    <location>
        <begin position="481"/>
        <end position="519"/>
    </location>
</feature>
<dbReference type="InterPro" id="IPR024463">
    <property type="entry name" value="Transposase_TnpC_homeodom"/>
</dbReference>
<dbReference type="KEGG" id="rsq:Rsph17025_3715"/>
<dbReference type="EMBL" id="CP000664">
    <property type="protein sequence ID" value="ABP73153.1"/>
    <property type="molecule type" value="Genomic_DNA"/>
</dbReference>
<dbReference type="BioCyc" id="RSPH349102:G1G8M-3830-MONOMER"/>
<dbReference type="HOGENOM" id="CLU_023034_0_1_5"/>
<dbReference type="InterPro" id="IPR004291">
    <property type="entry name" value="Transposase_IS66_central"/>
</dbReference>
<dbReference type="EMBL" id="CP000664">
    <property type="protein sequence ID" value="ABP73150.1"/>
    <property type="molecule type" value="Genomic_DNA"/>
</dbReference>
<dbReference type="KEGG" id="rsq:Rsph17025_4305"/>
<dbReference type="BioCyc" id="RSPH349102:G1G8M-940-MONOMER"/>
<evidence type="ECO:0000313" key="12">
    <source>
        <dbReference type="EMBL" id="ABP72589.1"/>
    </source>
</evidence>
<keyword evidence="1" id="KW-0175">Coiled coil</keyword>
<dbReference type="PANTHER" id="PTHR33678">
    <property type="entry name" value="BLL1576 PROTEIN"/>
    <property type="match status" value="1"/>
</dbReference>
<dbReference type="NCBIfam" id="NF033517">
    <property type="entry name" value="transpos_IS66"/>
    <property type="match status" value="1"/>
</dbReference>
<dbReference type="BioCyc" id="RSPH349102:G1G8M-1461-MONOMER"/>
<dbReference type="KEGG" id="rsq:Rsph17025_3763"/>
<gene>
    <name evidence="7" type="ordered locus">Rsph17025_0171</name>
    <name evidence="8" type="ordered locus">Rsph17025_0431</name>
    <name evidence="9" type="ordered locus">Rsph17025_0915</name>
    <name evidence="10" type="ordered locus">Rsph17025_1419</name>
    <name evidence="11" type="ordered locus">Rsph17025_3715</name>
    <name evidence="12" type="ordered locus">Rsph17025_3722</name>
    <name evidence="13" type="ordered locus">Rsph17025_3763</name>
    <name evidence="14" type="ordered locus">Rsph17025_4305</name>
    <name evidence="15" type="ordered locus">Rsph17025_4308</name>
</gene>
<dbReference type="KEGG" id="rsq:Rsph17025_0431"/>
<sequence length="523" mass="58407">MASNRTSAARVADLERRLAEAEAARTAAEARLAEVEEARARLERLLGQMRRDTFGSKSEKLDPDQRNLPFEDVEAAAGMLAAASEAAEKALGTRRAPSRPSERNKGHLPEHLPRIERVIEPDSILCPCGCGEMQRVGESRTERLDVIPARFRVLVTIRPKYVCRTCAGAQHAQAPAPEWLVPRGLPTEALVAHSMVGKFGDYLPFYRQADIYRRQGVELDRTMLAEWSGRAAQLLAPVIDAMMAELRRSDRLQMDETTVPVLAPGTGAVRKDWLWVVLRDQRGWGGGDPPIVVFHHSQSRGGKVAQEILKGFAGGTLLVDGHGGYDPLADPKKTAKPWTLAFCWTHWRRRFVKFSQDTPSPICDEMIARIAQLYAIEKEIRGRDPAARVTVRQKFSKPIVEALRPWLEGCLQDLSSSNELSTHIRYGLKRWDGMTRFLEDGRLEMDTNGVENAIRPIPLTRKNALFAGSTDGAKTWARIASLIGTCRLNGVNPEAYIAATLRKILDQHMQSDIAALMPWNFRE</sequence>
<feature type="region of interest" description="Disordered" evidence="2">
    <location>
        <begin position="86"/>
        <end position="113"/>
    </location>
</feature>
<dbReference type="InterPro" id="IPR024474">
    <property type="entry name" value="Znf_dom_IS66"/>
</dbReference>
<dbReference type="eggNOG" id="COG4974">
    <property type="taxonomic scope" value="Bacteria"/>
</dbReference>
<dbReference type="BioCyc" id="RSPH349102:G1G8M-3837-MONOMER"/>
<geneLocation type="plasmid" evidence="11">
    <name>pRSPA01</name>
</geneLocation>
<evidence type="ECO:0000313" key="11">
    <source>
        <dbReference type="EMBL" id="ABP72582.1"/>
    </source>
</evidence>
<evidence type="ECO:0000259" key="6">
    <source>
        <dbReference type="Pfam" id="PF13817"/>
    </source>
</evidence>
<dbReference type="EMBL" id="CP000661">
    <property type="protein sequence ID" value="ABP70316.1"/>
    <property type="molecule type" value="Genomic_DNA"/>
</dbReference>
<dbReference type="EMBL" id="CP000662">
    <property type="protein sequence ID" value="ABP72627.1"/>
    <property type="molecule type" value="Genomic_DNA"/>
</dbReference>
<organism evidence="7">
    <name type="scientific">Cereibacter sphaeroides (strain ATCC 17025 / ATH 2.4.3)</name>
    <name type="common">Rhodobacter sphaeroides</name>
    <dbReference type="NCBI Taxonomy" id="349102"/>
    <lineage>
        <taxon>Bacteria</taxon>
        <taxon>Pseudomonadati</taxon>
        <taxon>Pseudomonadota</taxon>
        <taxon>Alphaproteobacteria</taxon>
        <taxon>Rhodobacterales</taxon>
        <taxon>Paracoccaceae</taxon>
        <taxon>Cereibacter</taxon>
    </lineage>
</organism>
<dbReference type="InterPro" id="IPR052344">
    <property type="entry name" value="Transposase-related"/>
</dbReference>
<dbReference type="BioCyc" id="RSPH349102:G1G8M-4441-MONOMER"/>
<dbReference type="BioCyc" id="RSPH349102:G1G8M-4444-MONOMER"/>
<dbReference type="STRING" id="349102.Rsph17025_0171"/>
<geneLocation type="plasmid" evidence="14">
    <name>pRSPA03</name>
</geneLocation>
<reference evidence="7" key="1">
    <citation type="submission" date="2007-04" db="EMBL/GenBank/DDBJ databases">
        <title>Complete sequence of chromosome of Rhodobacter sphaeroides ATCC 17025.</title>
        <authorList>
            <consortium name="US DOE Joint Genome Institute"/>
            <person name="Copeland A."/>
            <person name="Lucas S."/>
            <person name="Lapidus A."/>
            <person name="Barry K."/>
            <person name="Detter J.C."/>
            <person name="Glavina del Rio T."/>
            <person name="Hammon N."/>
            <person name="Israni S."/>
            <person name="Dalin E."/>
            <person name="Tice H."/>
            <person name="Pitluck S."/>
            <person name="Chertkov O."/>
            <person name="Brettin T."/>
            <person name="Bruce D."/>
            <person name="Han C."/>
            <person name="Schmutz J."/>
            <person name="Larimer F."/>
            <person name="Land M."/>
            <person name="Hauser L."/>
            <person name="Kyrpides N."/>
            <person name="Kim E."/>
            <person name="Richardson P."/>
            <person name="Mackenzie C."/>
            <person name="Choudhary M."/>
            <person name="Donohue T.J."/>
            <person name="Kaplan S."/>
        </authorList>
    </citation>
    <scope>NUCLEOTIDE SEQUENCE [LARGE SCALE GENOMIC DNA]</scope>
    <source>
        <strain evidence="7">ATCC 17025</strain>
    </source>
</reference>
<evidence type="ECO:0000313" key="13">
    <source>
        <dbReference type="EMBL" id="ABP72627.1"/>
    </source>
</evidence>
<dbReference type="Pfam" id="PF13007">
    <property type="entry name" value="LZ_Tnp_IS66"/>
    <property type="match status" value="1"/>
</dbReference>
<dbReference type="BioCyc" id="RSPH349102:G1G8M-176-MONOMER"/>
<feature type="domain" description="Transposase IS66 zinc-finger binding" evidence="4">
    <location>
        <begin position="126"/>
        <end position="166"/>
    </location>
</feature>
<evidence type="ECO:0000313" key="8">
    <source>
        <dbReference type="EMBL" id="ABP69337.1"/>
    </source>
</evidence>
<keyword evidence="11" id="KW-0614">Plasmid</keyword>
<dbReference type="EMBL" id="CP000661">
    <property type="protein sequence ID" value="ABP69337.1"/>
    <property type="molecule type" value="Genomic_DNA"/>
</dbReference>
<name>A4WNW7_CERS5</name>
<proteinExistence type="predicted"/>
<evidence type="ECO:0000259" key="5">
    <source>
        <dbReference type="Pfam" id="PF13007"/>
    </source>
</evidence>
<dbReference type="BioCyc" id="RSPH349102:G1G8M-3623-MONOMER"/>
<dbReference type="Pfam" id="PF13817">
    <property type="entry name" value="DDE_Tnp_IS66_C"/>
    <property type="match status" value="1"/>
</dbReference>
<dbReference type="EMBL" id="CP000662">
    <property type="protein sequence ID" value="ABP72589.1"/>
    <property type="molecule type" value="Genomic_DNA"/>
</dbReference>
<dbReference type="KEGG" id="rsq:Rsph17025_1419"/>
<evidence type="ECO:0000259" key="4">
    <source>
        <dbReference type="Pfam" id="PF13005"/>
    </source>
</evidence>
<protein>
    <submittedName>
        <fullName evidence="11">IS66 Orf2 family protein</fullName>
    </submittedName>
    <submittedName>
        <fullName evidence="7">Transposase IS66</fullName>
    </submittedName>
</protein>
<dbReference type="EMBL" id="CP000661">
    <property type="protein sequence ID" value="ABP69818.1"/>
    <property type="molecule type" value="Genomic_DNA"/>
</dbReference>
<dbReference type="KEGG" id="rsq:Rsph17025_4308"/>
<dbReference type="Pfam" id="PF03050">
    <property type="entry name" value="DDE_Tnp_IS66"/>
    <property type="match status" value="1"/>
</dbReference>
<accession>A4WNW7</accession>
<reference evidence="11" key="2">
    <citation type="submission" date="2007-04" db="EMBL/GenBank/DDBJ databases">
        <title>Complete sequence of plasmid pRSPA01 of Rhodobacter sphaeroides ATCC 17025.</title>
        <authorList>
            <consortium name="US DOE Joint Genome Institute"/>
            <person name="Copeland A."/>
            <person name="Lucas S."/>
            <person name="Lapidus A."/>
            <person name="Barry K."/>
            <person name="Detter J.C."/>
            <person name="Glavina del Rio T."/>
            <person name="Hammon N."/>
            <person name="Israni S."/>
            <person name="Dalin E."/>
            <person name="Tice H."/>
            <person name="Pitluck S."/>
            <person name="Chertkov O."/>
            <person name="Brettin T."/>
            <person name="Bruce D."/>
            <person name="Han C."/>
            <person name="Schmutz J."/>
            <person name="Larimer F."/>
            <person name="Land M."/>
            <person name="Hauser L."/>
            <person name="Kyrpides N."/>
            <person name="Kim E."/>
            <person name="Richardson P."/>
            <person name="Mackenzie C."/>
            <person name="Choudhary M."/>
            <person name="Donohue T.J."/>
            <person name="Kaplan S."/>
        </authorList>
    </citation>
    <scope>NUCLEOTIDE SEQUENCE [LARGE SCALE GENOMIC DNA]</scope>
    <source>
        <strain evidence="11">ATCC 17025</strain>
        <plasmid evidence="11">pRSPA01</plasmid>
    </source>
</reference>
<dbReference type="BioCyc" id="RSPH349102:G1G8M-3878-MONOMER"/>
<dbReference type="KEGG" id="rsq:Rsph17025_0171"/>
<evidence type="ECO:0000313" key="14">
    <source>
        <dbReference type="EMBL" id="ABP73150.1"/>
    </source>
</evidence>